<dbReference type="Gene3D" id="3.40.30.10">
    <property type="entry name" value="Glutaredoxin"/>
    <property type="match status" value="1"/>
</dbReference>
<dbReference type="GeneID" id="35778088"/>
<dbReference type="Proteomes" id="UP000255230">
    <property type="component" value="Unassembled WGS sequence"/>
</dbReference>
<dbReference type="Pfam" id="PF05768">
    <property type="entry name" value="Glrx-like"/>
    <property type="match status" value="1"/>
</dbReference>
<evidence type="ECO:0000313" key="2">
    <source>
        <dbReference type="Proteomes" id="UP000255230"/>
    </source>
</evidence>
<keyword evidence="2" id="KW-1185">Reference proteome</keyword>
<evidence type="ECO:0000313" key="1">
    <source>
        <dbReference type="EMBL" id="STY98071.1"/>
    </source>
</evidence>
<gene>
    <name evidence="1" type="ORF">NCTC10465_01877</name>
</gene>
<sequence>MSDLNAQNITNPYNHMMADPTIWRLYGTVGCHLCEIAESLLRQAQAVADIRWQSIDIAELPEQEMLKFADKIPVLVTATKTLYYPFSIMDVMALS</sequence>
<organism evidence="1 2">
    <name type="scientific">Faucicola osloensis</name>
    <name type="common">Moraxella osloensis</name>
    <dbReference type="NCBI Taxonomy" id="34062"/>
    <lineage>
        <taxon>Bacteria</taxon>
        <taxon>Pseudomonadati</taxon>
        <taxon>Pseudomonadota</taxon>
        <taxon>Gammaproteobacteria</taxon>
        <taxon>Moraxellales</taxon>
        <taxon>Moraxellaceae</taxon>
        <taxon>Faucicola</taxon>
    </lineage>
</organism>
<dbReference type="AlphaFoldDB" id="A0A378QB70"/>
<reference evidence="1 2" key="1">
    <citation type="submission" date="2018-06" db="EMBL/GenBank/DDBJ databases">
        <authorList>
            <consortium name="Pathogen Informatics"/>
            <person name="Doyle S."/>
        </authorList>
    </citation>
    <scope>NUCLEOTIDE SEQUENCE [LARGE SCALE GENOMIC DNA]</scope>
    <source>
        <strain evidence="1 2">NCTC10465</strain>
    </source>
</reference>
<proteinExistence type="predicted"/>
<dbReference type="InterPro" id="IPR008554">
    <property type="entry name" value="Glutaredoxin-like"/>
</dbReference>
<dbReference type="EMBL" id="UGPY01000001">
    <property type="protein sequence ID" value="STY98071.1"/>
    <property type="molecule type" value="Genomic_DNA"/>
</dbReference>
<protein>
    <submittedName>
        <fullName evidence="1">Glutaredoxin-like domain (DUF836)</fullName>
    </submittedName>
</protein>
<name>A0A378QB70_FAUOS</name>
<dbReference type="InterPro" id="IPR036249">
    <property type="entry name" value="Thioredoxin-like_sf"/>
</dbReference>
<dbReference type="SUPFAM" id="SSF52833">
    <property type="entry name" value="Thioredoxin-like"/>
    <property type="match status" value="1"/>
</dbReference>
<accession>A0A378QB70</accession>
<dbReference type="RefSeq" id="WP_227713361.1">
    <property type="nucleotide sequence ID" value="NZ_CBCRZU010000019.1"/>
</dbReference>